<feature type="chain" id="PRO_5043123507" evidence="2">
    <location>
        <begin position="20"/>
        <end position="71"/>
    </location>
</feature>
<evidence type="ECO:0000313" key="3">
    <source>
        <dbReference type="EMBL" id="VDO26284.1"/>
    </source>
</evidence>
<dbReference type="WBParaSite" id="HPLM_0000553101-mRNA-1">
    <property type="protein sequence ID" value="HPLM_0000553101-mRNA-1"/>
    <property type="gene ID" value="HPLM_0000553101"/>
</dbReference>
<feature type="region of interest" description="Disordered" evidence="1">
    <location>
        <begin position="42"/>
        <end position="71"/>
    </location>
</feature>
<gene>
    <name evidence="3" type="ORF">HPLM_LOCUS5523</name>
</gene>
<protein>
    <submittedName>
        <fullName evidence="3 5">Uncharacterized protein</fullName>
    </submittedName>
</protein>
<evidence type="ECO:0000256" key="2">
    <source>
        <dbReference type="SAM" id="SignalP"/>
    </source>
</evidence>
<reference evidence="3 4" key="2">
    <citation type="submission" date="2018-11" db="EMBL/GenBank/DDBJ databases">
        <authorList>
            <consortium name="Pathogen Informatics"/>
        </authorList>
    </citation>
    <scope>NUCLEOTIDE SEQUENCE [LARGE SCALE GENOMIC DNA]</scope>
    <source>
        <strain evidence="3 4">MHpl1</strain>
    </source>
</reference>
<name>A0A0N4W678_HAEPC</name>
<keyword evidence="4" id="KW-1185">Reference proteome</keyword>
<evidence type="ECO:0000256" key="1">
    <source>
        <dbReference type="SAM" id="MobiDB-lite"/>
    </source>
</evidence>
<feature type="signal peptide" evidence="2">
    <location>
        <begin position="1"/>
        <end position="19"/>
    </location>
</feature>
<reference evidence="5" key="1">
    <citation type="submission" date="2017-02" db="UniProtKB">
        <authorList>
            <consortium name="WormBaseParasite"/>
        </authorList>
    </citation>
    <scope>IDENTIFICATION</scope>
</reference>
<dbReference type="AlphaFoldDB" id="A0A0N4W678"/>
<feature type="compositionally biased region" description="Basic and acidic residues" evidence="1">
    <location>
        <begin position="61"/>
        <end position="71"/>
    </location>
</feature>
<evidence type="ECO:0000313" key="4">
    <source>
        <dbReference type="Proteomes" id="UP000268014"/>
    </source>
</evidence>
<proteinExistence type="predicted"/>
<keyword evidence="2" id="KW-0732">Signal</keyword>
<dbReference type="Proteomes" id="UP000268014">
    <property type="component" value="Unassembled WGS sequence"/>
</dbReference>
<dbReference type="EMBL" id="UZAF01016352">
    <property type="protein sequence ID" value="VDO26284.1"/>
    <property type="molecule type" value="Genomic_DNA"/>
</dbReference>
<organism evidence="5">
    <name type="scientific">Haemonchus placei</name>
    <name type="common">Barber's pole worm</name>
    <dbReference type="NCBI Taxonomy" id="6290"/>
    <lineage>
        <taxon>Eukaryota</taxon>
        <taxon>Metazoa</taxon>
        <taxon>Ecdysozoa</taxon>
        <taxon>Nematoda</taxon>
        <taxon>Chromadorea</taxon>
        <taxon>Rhabditida</taxon>
        <taxon>Rhabditina</taxon>
        <taxon>Rhabditomorpha</taxon>
        <taxon>Strongyloidea</taxon>
        <taxon>Trichostrongylidae</taxon>
        <taxon>Haemonchus</taxon>
    </lineage>
</organism>
<sequence>MLSFTIAFIVLIATTTTEACSRYPYYYGGCSYCRRVRSISEEGQMNSDPPGSEAFLPQEEAIERPVDRMKT</sequence>
<accession>A0A0N4W678</accession>
<evidence type="ECO:0000313" key="5">
    <source>
        <dbReference type="WBParaSite" id="HPLM_0000553101-mRNA-1"/>
    </source>
</evidence>